<evidence type="ECO:0000313" key="3">
    <source>
        <dbReference type="Proteomes" id="UP000660611"/>
    </source>
</evidence>
<dbReference type="AlphaFoldDB" id="A0A919PQZ8"/>
<dbReference type="EMBL" id="BONQ01000096">
    <property type="protein sequence ID" value="GIG48122.1"/>
    <property type="molecule type" value="Genomic_DNA"/>
</dbReference>
<reference evidence="2" key="1">
    <citation type="submission" date="2021-01" db="EMBL/GenBank/DDBJ databases">
        <title>Whole genome shotgun sequence of Dactylosporangium siamense NBRC 106093.</title>
        <authorList>
            <person name="Komaki H."/>
            <person name="Tamura T."/>
        </authorList>
    </citation>
    <scope>NUCLEOTIDE SEQUENCE</scope>
    <source>
        <strain evidence="2">NBRC 106093</strain>
    </source>
</reference>
<dbReference type="InterPro" id="IPR055645">
    <property type="entry name" value="DpdA"/>
</dbReference>
<protein>
    <recommendedName>
        <fullName evidence="1">DeoxyPurine in DNA protein A domain-containing protein</fullName>
    </recommendedName>
</protein>
<comment type="caution">
    <text evidence="2">The sequence shown here is derived from an EMBL/GenBank/DDBJ whole genome shotgun (WGS) entry which is preliminary data.</text>
</comment>
<organism evidence="2 3">
    <name type="scientific">Dactylosporangium siamense</name>
    <dbReference type="NCBI Taxonomy" id="685454"/>
    <lineage>
        <taxon>Bacteria</taxon>
        <taxon>Bacillati</taxon>
        <taxon>Actinomycetota</taxon>
        <taxon>Actinomycetes</taxon>
        <taxon>Micromonosporales</taxon>
        <taxon>Micromonosporaceae</taxon>
        <taxon>Dactylosporangium</taxon>
    </lineage>
</organism>
<gene>
    <name evidence="2" type="ORF">Dsi01nite_061630</name>
</gene>
<sequence length="280" mass="31508">MNRPVFYLGTHQPGWLRKARVRLFVADPRLRVYKALPEAVEEWAADSGGFTELQKYGRWTVTPRDYIARVRRYRNDIGRLAWLAPQDWMCEPLIINGGTVNGKRFAGTRLSVAEHQRRTVLNYVQLRDLAPDLPIIPVVQGWTPDDYARCVDLYWTLAGIDLSTAGRVGVGSVCRRQGTAEAGHIIRRLRAAGLSQLHLFGFKVLGLIQHADLLTNRDTCDSLAWSDTARKLRRPALAQCVLAGRHKNCANCLPYALHWRRSMLAAAAPLTQPRTYGAAV</sequence>
<dbReference type="Pfam" id="PF23859">
    <property type="entry name" value="DpdA"/>
    <property type="match status" value="1"/>
</dbReference>
<dbReference type="RefSeq" id="WP_203849838.1">
    <property type="nucleotide sequence ID" value="NZ_BAAAVW010000022.1"/>
</dbReference>
<evidence type="ECO:0000313" key="2">
    <source>
        <dbReference type="EMBL" id="GIG48122.1"/>
    </source>
</evidence>
<accession>A0A919PQZ8</accession>
<feature type="domain" description="DeoxyPurine in DNA protein A" evidence="1">
    <location>
        <begin position="5"/>
        <end position="275"/>
    </location>
</feature>
<evidence type="ECO:0000259" key="1">
    <source>
        <dbReference type="Pfam" id="PF23859"/>
    </source>
</evidence>
<proteinExistence type="predicted"/>
<dbReference type="Proteomes" id="UP000660611">
    <property type="component" value="Unassembled WGS sequence"/>
</dbReference>
<name>A0A919PQZ8_9ACTN</name>
<keyword evidence="3" id="KW-1185">Reference proteome</keyword>